<organism evidence="1 2">
    <name type="scientific">Plebeiibacterium sediminum</name>
    <dbReference type="NCBI Taxonomy" id="2992112"/>
    <lineage>
        <taxon>Bacteria</taxon>
        <taxon>Pseudomonadati</taxon>
        <taxon>Bacteroidota</taxon>
        <taxon>Bacteroidia</taxon>
        <taxon>Marinilabiliales</taxon>
        <taxon>Marinilabiliaceae</taxon>
        <taxon>Plebeiibacterium</taxon>
    </lineage>
</organism>
<dbReference type="SMART" id="SM00564">
    <property type="entry name" value="PQQ"/>
    <property type="match status" value="2"/>
</dbReference>
<sequence length="419" mass="46419">MIRNNFLPLLYVLVIAVIVTSCNKDDIKALITESNATVIQLNSSDYDPIGVPIVLDNDDFIITYSSADNPYEVIIHRYNRKGEIKWTSKVEEIPACPILYNDQIYFACANYLYALSADDGSLKWKYKLTNEGVDLTKIIYKPCINSEGNIVVCRDSYLFDYDTAVPAKMVCVTPRGTLKWENIFYAEDAIDNRYTKMAAPIATSNGIYCIVQYSEHNKLMSYIKRINATDGHLIAYNLFSDYYGCRLHCTNNNGDVFMSGNDDLNQETLFYSLTASLGTKWKKSFGDNPLVSRAVIDNGGNVYVGVADGYLHKFSSLGNEIYASNLERIFVGGEMLIANDGNIYKGVINPEKIDVNTGQSTTIPLNSVSVSDISMLSDGTIICAGMDELYLVPTSGKGISTSAQWASFGANPGNTSFHE</sequence>
<name>A0AAE3SHB9_9BACT</name>
<dbReference type="InterPro" id="IPR011047">
    <property type="entry name" value="Quinoprotein_ADH-like_sf"/>
</dbReference>
<evidence type="ECO:0000313" key="2">
    <source>
        <dbReference type="Proteomes" id="UP001209229"/>
    </source>
</evidence>
<reference evidence="1" key="1">
    <citation type="submission" date="2022-10" db="EMBL/GenBank/DDBJ databases">
        <authorList>
            <person name="Yu W.X."/>
        </authorList>
    </citation>
    <scope>NUCLEOTIDE SEQUENCE</scope>
    <source>
        <strain evidence="1">AAT</strain>
    </source>
</reference>
<dbReference type="PROSITE" id="PS51257">
    <property type="entry name" value="PROKAR_LIPOPROTEIN"/>
    <property type="match status" value="1"/>
</dbReference>
<dbReference type="EMBL" id="JAPDPJ010000091">
    <property type="protein sequence ID" value="MCW3789241.1"/>
    <property type="molecule type" value="Genomic_DNA"/>
</dbReference>
<protein>
    <submittedName>
        <fullName evidence="1">Uncharacterized protein</fullName>
    </submittedName>
</protein>
<comment type="caution">
    <text evidence="1">The sequence shown here is derived from an EMBL/GenBank/DDBJ whole genome shotgun (WGS) entry which is preliminary data.</text>
</comment>
<accession>A0AAE3SHB9</accession>
<dbReference type="SUPFAM" id="SSF50998">
    <property type="entry name" value="Quinoprotein alcohol dehydrogenase-like"/>
    <property type="match status" value="1"/>
</dbReference>
<keyword evidence="2" id="KW-1185">Reference proteome</keyword>
<dbReference type="Proteomes" id="UP001209229">
    <property type="component" value="Unassembled WGS sequence"/>
</dbReference>
<dbReference type="AlphaFoldDB" id="A0AAE3SHB9"/>
<gene>
    <name evidence="1" type="ORF">OM075_22445</name>
</gene>
<dbReference type="InterPro" id="IPR015943">
    <property type="entry name" value="WD40/YVTN_repeat-like_dom_sf"/>
</dbReference>
<proteinExistence type="predicted"/>
<evidence type="ECO:0000313" key="1">
    <source>
        <dbReference type="EMBL" id="MCW3789241.1"/>
    </source>
</evidence>
<dbReference type="RefSeq" id="WP_301192799.1">
    <property type="nucleotide sequence ID" value="NZ_JAPDPJ010000091.1"/>
</dbReference>
<dbReference type="InterPro" id="IPR018391">
    <property type="entry name" value="PQQ_b-propeller_rpt"/>
</dbReference>
<dbReference type="Gene3D" id="2.130.10.10">
    <property type="entry name" value="YVTN repeat-like/Quinoprotein amine dehydrogenase"/>
    <property type="match status" value="1"/>
</dbReference>